<feature type="compositionally biased region" description="Low complexity" evidence="1">
    <location>
        <begin position="31"/>
        <end position="76"/>
    </location>
</feature>
<evidence type="ECO:0000313" key="4">
    <source>
        <dbReference type="EMBL" id="GAC70558.1"/>
    </source>
</evidence>
<evidence type="ECO:0000256" key="2">
    <source>
        <dbReference type="SAM" id="SignalP"/>
    </source>
</evidence>
<dbReference type="Pfam" id="PF13406">
    <property type="entry name" value="SLT_2"/>
    <property type="match status" value="1"/>
</dbReference>
<dbReference type="Proteomes" id="UP000011666">
    <property type="component" value="Unassembled WGS sequence"/>
</dbReference>
<dbReference type="InterPro" id="IPR031304">
    <property type="entry name" value="SLT_2"/>
</dbReference>
<feature type="compositionally biased region" description="Pro residues" evidence="1">
    <location>
        <begin position="84"/>
        <end position="99"/>
    </location>
</feature>
<feature type="domain" description="Transglycosylase SLT" evidence="3">
    <location>
        <begin position="192"/>
        <end position="233"/>
    </location>
</feature>
<feature type="region of interest" description="Disordered" evidence="1">
    <location>
        <begin position="31"/>
        <end position="103"/>
    </location>
</feature>
<accession>M0QPQ3</accession>
<protein>
    <recommendedName>
        <fullName evidence="3">Transglycosylase SLT domain-containing protein</fullName>
    </recommendedName>
</protein>
<dbReference type="GO" id="GO:0008933">
    <property type="term" value="F:peptidoglycan lytic transglycosylase activity"/>
    <property type="evidence" value="ECO:0007669"/>
    <property type="project" value="TreeGrafter"/>
</dbReference>
<dbReference type="InterPro" id="IPR043426">
    <property type="entry name" value="MltB-like"/>
</dbReference>
<comment type="caution">
    <text evidence="4">The sequence shown here is derived from an EMBL/GenBank/DDBJ whole genome shotgun (WGS) entry which is preliminary data.</text>
</comment>
<evidence type="ECO:0000259" key="3">
    <source>
        <dbReference type="Pfam" id="PF13406"/>
    </source>
</evidence>
<dbReference type="GO" id="GO:0009253">
    <property type="term" value="P:peptidoglycan catabolic process"/>
    <property type="evidence" value="ECO:0007669"/>
    <property type="project" value="TreeGrafter"/>
</dbReference>
<dbReference type="eggNOG" id="COG2951">
    <property type="taxonomic scope" value="Bacteria"/>
</dbReference>
<organism evidence="4 5">
    <name type="scientific">Gordonia soli NBRC 108243</name>
    <dbReference type="NCBI Taxonomy" id="1223545"/>
    <lineage>
        <taxon>Bacteria</taxon>
        <taxon>Bacillati</taxon>
        <taxon>Actinomycetota</taxon>
        <taxon>Actinomycetes</taxon>
        <taxon>Mycobacteriales</taxon>
        <taxon>Gordoniaceae</taxon>
        <taxon>Gordonia</taxon>
    </lineage>
</organism>
<dbReference type="SUPFAM" id="SSF53955">
    <property type="entry name" value="Lysozyme-like"/>
    <property type="match status" value="1"/>
</dbReference>
<name>M0QPQ3_9ACTN</name>
<keyword evidence="2" id="KW-0732">Signal</keyword>
<dbReference type="AlphaFoldDB" id="M0QPQ3"/>
<keyword evidence="5" id="KW-1185">Reference proteome</keyword>
<evidence type="ECO:0000313" key="5">
    <source>
        <dbReference type="Proteomes" id="UP000011666"/>
    </source>
</evidence>
<proteinExistence type="predicted"/>
<evidence type="ECO:0000256" key="1">
    <source>
        <dbReference type="SAM" id="MobiDB-lite"/>
    </source>
</evidence>
<dbReference type="Gene3D" id="1.10.530.10">
    <property type="match status" value="1"/>
</dbReference>
<dbReference type="PANTHER" id="PTHR30163">
    <property type="entry name" value="MEMBRANE-BOUND LYTIC MUREIN TRANSGLYCOSYLASE B"/>
    <property type="match status" value="1"/>
</dbReference>
<sequence length="269" mass="27395">MGKHSKQRKKRSPWVVTALVPVGVLAGAAAAGANEAGPSLTSPAPAAHPAADTTPEKIGSGSPATGGPAGPDTTDATVRKVSQPPAPIRQAPPPPPPPSVASGAVPAINYQAYRAAADSVDKSSPGCRIGWTLIAGIGKVESHHANNGDADAKGTLRTPIYGPTLDGSLAGNEVITDTDGGSIDGDPVHDRAVGPMQFIPATWEKYGADGNGDGKADPQNIYDAALATGRYLCDDHLDLSTAAAQVSAILRYNNSMEYVDNVLGFAKSY</sequence>
<feature type="signal peptide" evidence="2">
    <location>
        <begin position="1"/>
        <end position="33"/>
    </location>
</feature>
<feature type="chain" id="PRO_5039112627" description="Transglycosylase SLT domain-containing protein" evidence="2">
    <location>
        <begin position="34"/>
        <end position="269"/>
    </location>
</feature>
<dbReference type="InterPro" id="IPR023346">
    <property type="entry name" value="Lysozyme-like_dom_sf"/>
</dbReference>
<dbReference type="RefSeq" id="WP_007624677.1">
    <property type="nucleotide sequence ID" value="NZ_BANX01000036.1"/>
</dbReference>
<reference evidence="4 5" key="1">
    <citation type="submission" date="2013-01" db="EMBL/GenBank/DDBJ databases">
        <title>Whole genome shotgun sequence of Gordonia soli NBRC 108243.</title>
        <authorList>
            <person name="Isaki-Nakamura S."/>
            <person name="Hosoyama A."/>
            <person name="Tsuchikane K."/>
            <person name="Ando Y."/>
            <person name="Baba S."/>
            <person name="Ohji S."/>
            <person name="Hamada M."/>
            <person name="Tamura T."/>
            <person name="Yamazoe A."/>
            <person name="Yamazaki S."/>
            <person name="Fujita N."/>
        </authorList>
    </citation>
    <scope>NUCLEOTIDE SEQUENCE [LARGE SCALE GENOMIC DNA]</scope>
    <source>
        <strain evidence="4 5">NBRC 108243</strain>
    </source>
</reference>
<gene>
    <name evidence="4" type="ORF">GS4_36_00440</name>
</gene>
<dbReference type="CDD" id="cd13399">
    <property type="entry name" value="Slt35-like"/>
    <property type="match status" value="1"/>
</dbReference>
<dbReference type="PANTHER" id="PTHR30163:SF8">
    <property type="entry name" value="LYTIC MUREIN TRANSGLYCOSYLASE"/>
    <property type="match status" value="1"/>
</dbReference>
<dbReference type="OrthoDB" id="9796191at2"/>
<dbReference type="EMBL" id="BANX01000036">
    <property type="protein sequence ID" value="GAC70558.1"/>
    <property type="molecule type" value="Genomic_DNA"/>
</dbReference>